<dbReference type="Proteomes" id="UP000821853">
    <property type="component" value="Chromosome 5"/>
</dbReference>
<dbReference type="SUPFAM" id="SSF50978">
    <property type="entry name" value="WD40 repeat-like"/>
    <property type="match status" value="1"/>
</dbReference>
<evidence type="ECO:0000259" key="5">
    <source>
        <dbReference type="Pfam" id="PF23770"/>
    </source>
</evidence>
<protein>
    <recommendedName>
        <fullName evidence="10">Gem-associated protein 5</fullName>
    </recommendedName>
</protein>
<evidence type="ECO:0008006" key="10">
    <source>
        <dbReference type="Google" id="ProtNLM"/>
    </source>
</evidence>
<dbReference type="OMA" id="DYAFQMM"/>
<feature type="region of interest" description="Disordered" evidence="4">
    <location>
        <begin position="644"/>
        <end position="714"/>
    </location>
</feature>
<feature type="domain" description="Gem-associated protein 5 second beta-propeller" evidence="7">
    <location>
        <begin position="371"/>
        <end position="632"/>
    </location>
</feature>
<organism evidence="8 9">
    <name type="scientific">Haemaphysalis longicornis</name>
    <name type="common">Bush tick</name>
    <dbReference type="NCBI Taxonomy" id="44386"/>
    <lineage>
        <taxon>Eukaryota</taxon>
        <taxon>Metazoa</taxon>
        <taxon>Ecdysozoa</taxon>
        <taxon>Arthropoda</taxon>
        <taxon>Chelicerata</taxon>
        <taxon>Arachnida</taxon>
        <taxon>Acari</taxon>
        <taxon>Parasitiformes</taxon>
        <taxon>Ixodida</taxon>
        <taxon>Ixodoidea</taxon>
        <taxon>Ixodidae</taxon>
        <taxon>Haemaphysalinae</taxon>
        <taxon>Haemaphysalis</taxon>
    </lineage>
</organism>
<dbReference type="InterPro" id="IPR011047">
    <property type="entry name" value="Quinoprotein_ADH-like_sf"/>
</dbReference>
<evidence type="ECO:0000313" key="8">
    <source>
        <dbReference type="EMBL" id="KAH9376178.1"/>
    </source>
</evidence>
<feature type="repeat" description="WD" evidence="3">
    <location>
        <begin position="608"/>
        <end position="643"/>
    </location>
</feature>
<evidence type="ECO:0000256" key="2">
    <source>
        <dbReference type="ARBA" id="ARBA00022737"/>
    </source>
</evidence>
<sequence length="1342" mass="145192">MAFLPPAPNWYKPFVSAGSDAGFYCFAAKNSVVVLDARRGAPVHKSSWVVGPEVVTCVVFCRSARADADNVPALLTVSSDGKIRVWNVEDRSVKSTAQSQSSTCCADWRGNLSTSVVFSGTNASVLVWSTDTGAAVTVGKAPGQDITILRSHPNDPDIVAVGYNSGTIVVQTLKKGSNLIYKLKGHSAGVLSLSWQVGSSAPNEGSSTEPLCLCSTALDRTLKIWDVTAEKLVKTLRTPTSSKYRKGDTREKWTAASWIPGRSGAIVSSSIAGDICVYDPDGADEGMFLAVDADSGGHSSTVYNLCIVGGAQEGAPMYAVTTSEDRNIVFWDLAAKKSAYCIPCLGGFAYSLVFSPIACATLAIASGDGSVKKENLLALGTSEGKVCVVDINTRHITVSQSHHTSATYVVCWADLVVEGGSLKTFLLSCGSNRVKIHEFPKLDKDAPDIESLLSNPGPSRAKRTSLAFNRDLGILTLSNMDGLVELYKVGKSPTLEKIATLEVQRKPAECLAWHPSQAPFSDCNSPLMYWLACSSTDGKIFVYDLSQLATPSPEVHRILQPTLQLSGHNAKVVSLAWSPFQETLLASASYDRTVQVWDVEKAQLVATYQGHSSRVFSVCWSPADPDVLFSGGEDNVIRSWKLSEQPVKPVRPPKPPEKAEKQEEAETASPLVNGKGIADEITPPKKDTVDPDNQSTGSGPATTKTSTSGSKKKAKKMASYFPYSSHFDNLPKESRSNDVQYLADLLAKSQPGAAELDPEHSHLGAYTDRPGAMGVLDAEISHHKKEHNLDYAFQMMAWKGDLAGALKEAAAERRLTDTLVALAPMVSRFVWIEMCEQYAIQLASEGEHHRAALYFLACRKSEEAVKLLCSNNFHREAVAIARAHFSGNSPEIVEVYESWAERAAKVGNFEQAAKCYLAIGDAAKAVAFLLNRRDPHSLRSAAYVAKRNGLSAEAEMAFQAAFQSSLIHNQWEEAAQFVEEHEKSPVFLSFIKLHKALVEAVNTIGQMKVDTVDGQDSTDRILWSSQDSIAATFLSSLVEAYESHGYSPLKSTEGLVELSGLLGLEKSVLKEVVVNETKDHILFHVAGFLGVALFSPDRWKLYLARALATAKAHNHPLYGTLCQLFFCAKVVDSTFADGAAVSVEPDRCLLLDKLDGTSVGASPTFECPASSASLWSNFCTLTSKASTHHSDPAQEALLLYLCDAILCNCVQVLESANVRASVARELSALALSPTVACLEHLSYRYLVAERNLLTWITEAPSKKAKEPGTAEDEASPQSVLENEVQACKQLLQEMKAATLDCPFPDQTSVLRRLIQLLGDVSDKSYVGLKTTLEAWMQLVLDV</sequence>
<dbReference type="PANTHER" id="PTHR46362">
    <property type="entry name" value="GEM-ASSOCIATED PROTEIN 5"/>
    <property type="match status" value="1"/>
</dbReference>
<dbReference type="PANTHER" id="PTHR46362:SF1">
    <property type="entry name" value="GEM-ASSOCIATED PROTEIN 5"/>
    <property type="match status" value="1"/>
</dbReference>
<dbReference type="EMBL" id="JABSTR010000007">
    <property type="protein sequence ID" value="KAH9376178.1"/>
    <property type="molecule type" value="Genomic_DNA"/>
</dbReference>
<dbReference type="VEuPathDB" id="VectorBase:HLOH_052761"/>
<dbReference type="InterPro" id="IPR019775">
    <property type="entry name" value="WD40_repeat_CS"/>
</dbReference>
<dbReference type="GO" id="GO:0032797">
    <property type="term" value="C:SMN complex"/>
    <property type="evidence" value="ECO:0007669"/>
    <property type="project" value="TreeGrafter"/>
</dbReference>
<proteinExistence type="predicted"/>
<dbReference type="InterPro" id="IPR001680">
    <property type="entry name" value="WD40_rpt"/>
</dbReference>
<dbReference type="SUPFAM" id="SSF50998">
    <property type="entry name" value="Quinoprotein alcohol dehydrogenase-like"/>
    <property type="match status" value="1"/>
</dbReference>
<dbReference type="PROSITE" id="PS50082">
    <property type="entry name" value="WD_REPEATS_2"/>
    <property type="match status" value="3"/>
</dbReference>
<name>A0A9J6GLK9_HAELO</name>
<accession>A0A9J6GLK9</accession>
<dbReference type="GO" id="GO:0000387">
    <property type="term" value="P:spliceosomal snRNP assembly"/>
    <property type="evidence" value="ECO:0007669"/>
    <property type="project" value="TreeGrafter"/>
</dbReference>
<dbReference type="GO" id="GO:0005634">
    <property type="term" value="C:nucleus"/>
    <property type="evidence" value="ECO:0007669"/>
    <property type="project" value="TreeGrafter"/>
</dbReference>
<reference evidence="8 9" key="1">
    <citation type="journal article" date="2020" name="Cell">
        <title>Large-Scale Comparative Analyses of Tick Genomes Elucidate Their Genetic Diversity and Vector Capacities.</title>
        <authorList>
            <consortium name="Tick Genome and Microbiome Consortium (TIGMIC)"/>
            <person name="Jia N."/>
            <person name="Wang J."/>
            <person name="Shi W."/>
            <person name="Du L."/>
            <person name="Sun Y."/>
            <person name="Zhan W."/>
            <person name="Jiang J.F."/>
            <person name="Wang Q."/>
            <person name="Zhang B."/>
            <person name="Ji P."/>
            <person name="Bell-Sakyi L."/>
            <person name="Cui X.M."/>
            <person name="Yuan T.T."/>
            <person name="Jiang B.G."/>
            <person name="Yang W.F."/>
            <person name="Lam T.T."/>
            <person name="Chang Q.C."/>
            <person name="Ding S.J."/>
            <person name="Wang X.J."/>
            <person name="Zhu J.G."/>
            <person name="Ruan X.D."/>
            <person name="Zhao L."/>
            <person name="Wei J.T."/>
            <person name="Ye R.Z."/>
            <person name="Que T.C."/>
            <person name="Du C.H."/>
            <person name="Zhou Y.H."/>
            <person name="Cheng J.X."/>
            <person name="Dai P.F."/>
            <person name="Guo W.B."/>
            <person name="Han X.H."/>
            <person name="Huang E.J."/>
            <person name="Li L.F."/>
            <person name="Wei W."/>
            <person name="Gao Y.C."/>
            <person name="Liu J.Z."/>
            <person name="Shao H.Z."/>
            <person name="Wang X."/>
            <person name="Wang C.C."/>
            <person name="Yang T.C."/>
            <person name="Huo Q.B."/>
            <person name="Li W."/>
            <person name="Chen H.Y."/>
            <person name="Chen S.E."/>
            <person name="Zhou L.G."/>
            <person name="Ni X.B."/>
            <person name="Tian J.H."/>
            <person name="Sheng Y."/>
            <person name="Liu T."/>
            <person name="Pan Y.S."/>
            <person name="Xia L.Y."/>
            <person name="Li J."/>
            <person name="Zhao F."/>
            <person name="Cao W.C."/>
        </authorList>
    </citation>
    <scope>NUCLEOTIDE SEQUENCE [LARGE SCALE GENOMIC DNA]</scope>
    <source>
        <strain evidence="8">HaeL-2018</strain>
    </source>
</reference>
<dbReference type="SMART" id="SM00320">
    <property type="entry name" value="WD40"/>
    <property type="match status" value="11"/>
</dbReference>
<feature type="repeat" description="WD" evidence="3">
    <location>
        <begin position="565"/>
        <end position="607"/>
    </location>
</feature>
<evidence type="ECO:0000313" key="9">
    <source>
        <dbReference type="Proteomes" id="UP000821853"/>
    </source>
</evidence>
<feature type="compositionally biased region" description="Basic and acidic residues" evidence="4">
    <location>
        <begin position="654"/>
        <end position="664"/>
    </location>
</feature>
<dbReference type="Pfam" id="PF23770">
    <property type="entry name" value="Beta-prop_RIG_1st"/>
    <property type="match status" value="1"/>
</dbReference>
<evidence type="ECO:0000256" key="1">
    <source>
        <dbReference type="ARBA" id="ARBA00022574"/>
    </source>
</evidence>
<gene>
    <name evidence="8" type="ORF">HPB48_017170</name>
</gene>
<dbReference type="GO" id="GO:0003730">
    <property type="term" value="F:mRNA 3'-UTR binding"/>
    <property type="evidence" value="ECO:0007669"/>
    <property type="project" value="TreeGrafter"/>
</dbReference>
<evidence type="ECO:0000259" key="7">
    <source>
        <dbReference type="Pfam" id="PF23775"/>
    </source>
</evidence>
<dbReference type="PRINTS" id="PR00320">
    <property type="entry name" value="GPROTEINBRPT"/>
</dbReference>
<evidence type="ECO:0000259" key="6">
    <source>
        <dbReference type="Pfam" id="PF23774"/>
    </source>
</evidence>
<dbReference type="InterPro" id="IPR036322">
    <property type="entry name" value="WD40_repeat_dom_sf"/>
</dbReference>
<dbReference type="InterPro" id="IPR020472">
    <property type="entry name" value="WD40_PAC1"/>
</dbReference>
<dbReference type="Pfam" id="PF23775">
    <property type="entry name" value="Beta-prop_RIG_2nd"/>
    <property type="match status" value="1"/>
</dbReference>
<dbReference type="InterPro" id="IPR056421">
    <property type="entry name" value="TPR_GEMI5"/>
</dbReference>
<dbReference type="PROSITE" id="PS00678">
    <property type="entry name" value="WD_REPEATS_1"/>
    <property type="match status" value="1"/>
</dbReference>
<feature type="domain" description="Gem-associated protein 5 first beta-propeller" evidence="5">
    <location>
        <begin position="145"/>
        <end position="203"/>
    </location>
</feature>
<feature type="domain" description="Gem-associated protein 5 TPR" evidence="6">
    <location>
        <begin position="763"/>
        <end position="971"/>
    </location>
</feature>
<dbReference type="InterPro" id="IPR056432">
    <property type="entry name" value="Beta-prop_GEMI5_1st"/>
</dbReference>
<evidence type="ECO:0000256" key="4">
    <source>
        <dbReference type="SAM" id="MobiDB-lite"/>
    </source>
</evidence>
<dbReference type="PROSITE" id="PS50294">
    <property type="entry name" value="WD_REPEATS_REGION"/>
    <property type="match status" value="2"/>
</dbReference>
<feature type="compositionally biased region" description="Low complexity" evidence="4">
    <location>
        <begin position="695"/>
        <end position="709"/>
    </location>
</feature>
<evidence type="ECO:0000256" key="3">
    <source>
        <dbReference type="PROSITE-ProRule" id="PRU00221"/>
    </source>
</evidence>
<comment type="caution">
    <text evidence="8">The sequence shown here is derived from an EMBL/GenBank/DDBJ whole genome shotgun (WGS) entry which is preliminary data.</text>
</comment>
<dbReference type="InterPro" id="IPR056424">
    <property type="entry name" value="Beta-prop_GEMI5_2nd"/>
</dbReference>
<dbReference type="InterPro" id="IPR052640">
    <property type="entry name" value="Gemin-5"/>
</dbReference>
<dbReference type="Pfam" id="PF23774">
    <property type="entry name" value="TPR_GEMI5"/>
    <property type="match status" value="1"/>
</dbReference>
<dbReference type="InterPro" id="IPR015943">
    <property type="entry name" value="WD40/YVTN_repeat-like_dom_sf"/>
</dbReference>
<dbReference type="OrthoDB" id="7326421at2759"/>
<keyword evidence="2" id="KW-0677">Repeat</keyword>
<feature type="repeat" description="WD" evidence="3">
    <location>
        <begin position="74"/>
        <end position="96"/>
    </location>
</feature>
<keyword evidence="1 3" id="KW-0853">WD repeat</keyword>
<keyword evidence="9" id="KW-1185">Reference proteome</keyword>
<dbReference type="Gene3D" id="2.130.10.10">
    <property type="entry name" value="YVTN repeat-like/Quinoprotein amine dehydrogenase"/>
    <property type="match status" value="2"/>
</dbReference>
<dbReference type="Gene3D" id="1.25.40.470">
    <property type="match status" value="1"/>
</dbReference>